<dbReference type="RefSeq" id="WP_185130482.1">
    <property type="nucleotide sequence ID" value="NZ_JACJVO010000021.1"/>
</dbReference>
<organism evidence="4 5">
    <name type="scientific">Cohnella zeiphila</name>
    <dbReference type="NCBI Taxonomy" id="2761120"/>
    <lineage>
        <taxon>Bacteria</taxon>
        <taxon>Bacillati</taxon>
        <taxon>Bacillota</taxon>
        <taxon>Bacilli</taxon>
        <taxon>Bacillales</taxon>
        <taxon>Paenibacillaceae</taxon>
        <taxon>Cohnella</taxon>
    </lineage>
</organism>
<evidence type="ECO:0000256" key="2">
    <source>
        <dbReference type="SAM" id="SignalP"/>
    </source>
</evidence>
<dbReference type="Pfam" id="PF01833">
    <property type="entry name" value="TIG"/>
    <property type="match status" value="5"/>
</dbReference>
<keyword evidence="5" id="KW-1185">Reference proteome</keyword>
<reference evidence="4 5" key="1">
    <citation type="submission" date="2020-08" db="EMBL/GenBank/DDBJ databases">
        <title>Cohnella phylogeny.</title>
        <authorList>
            <person name="Dunlap C."/>
        </authorList>
    </citation>
    <scope>NUCLEOTIDE SEQUENCE [LARGE SCALE GENOMIC DNA]</scope>
    <source>
        <strain evidence="4 5">CBP 2801</strain>
    </source>
</reference>
<dbReference type="InterPro" id="IPR001119">
    <property type="entry name" value="SLH_dom"/>
</dbReference>
<dbReference type="PANTHER" id="PTHR46769">
    <property type="entry name" value="POLYCYSTIC KIDNEY AND HEPATIC DISEASE 1 (AUTOSOMAL RECESSIVE)-LIKE 1"/>
    <property type="match status" value="1"/>
</dbReference>
<evidence type="ECO:0000313" key="5">
    <source>
        <dbReference type="Proteomes" id="UP000564644"/>
    </source>
</evidence>
<dbReference type="InterPro" id="IPR002909">
    <property type="entry name" value="IPT_dom"/>
</dbReference>
<comment type="caution">
    <text evidence="4">The sequence shown here is derived from an EMBL/GenBank/DDBJ whole genome shotgun (WGS) entry which is preliminary data.</text>
</comment>
<dbReference type="InterPro" id="IPR052387">
    <property type="entry name" value="Fibrocystin"/>
</dbReference>
<feature type="domain" description="SLH" evidence="3">
    <location>
        <begin position="103"/>
        <end position="166"/>
    </location>
</feature>
<dbReference type="SMART" id="SM00429">
    <property type="entry name" value="IPT"/>
    <property type="match status" value="4"/>
</dbReference>
<feature type="domain" description="SLH" evidence="3">
    <location>
        <begin position="42"/>
        <end position="101"/>
    </location>
</feature>
<feature type="signal peptide" evidence="2">
    <location>
        <begin position="1"/>
        <end position="23"/>
    </location>
</feature>
<name>A0A7X0SMQ4_9BACL</name>
<evidence type="ECO:0000313" key="4">
    <source>
        <dbReference type="EMBL" id="MBB6732830.1"/>
    </source>
</evidence>
<dbReference type="CDD" id="cd00603">
    <property type="entry name" value="IPT_PCSR"/>
    <property type="match status" value="2"/>
</dbReference>
<dbReference type="PANTHER" id="PTHR46769:SF2">
    <property type="entry name" value="FIBROCYSTIN-L ISOFORM 2 PRECURSOR-RELATED"/>
    <property type="match status" value="1"/>
</dbReference>
<dbReference type="Gene3D" id="2.60.40.10">
    <property type="entry name" value="Immunoglobulins"/>
    <property type="match status" value="5"/>
</dbReference>
<dbReference type="EMBL" id="JACJVO010000021">
    <property type="protein sequence ID" value="MBB6732830.1"/>
    <property type="molecule type" value="Genomic_DNA"/>
</dbReference>
<feature type="domain" description="SLH" evidence="3">
    <location>
        <begin position="167"/>
        <end position="228"/>
    </location>
</feature>
<dbReference type="CDD" id="cd00102">
    <property type="entry name" value="IPT"/>
    <property type="match status" value="3"/>
</dbReference>
<dbReference type="InterPro" id="IPR014756">
    <property type="entry name" value="Ig_E-set"/>
</dbReference>
<protein>
    <submittedName>
        <fullName evidence="4">IPT/TIG domain-containing protein</fullName>
    </submittedName>
</protein>
<dbReference type="PROSITE" id="PS51272">
    <property type="entry name" value="SLH"/>
    <property type="match status" value="3"/>
</dbReference>
<evidence type="ECO:0000259" key="3">
    <source>
        <dbReference type="PROSITE" id="PS51272"/>
    </source>
</evidence>
<dbReference type="Pfam" id="PF00395">
    <property type="entry name" value="SLH"/>
    <property type="match status" value="3"/>
</dbReference>
<dbReference type="AlphaFoldDB" id="A0A7X0SMQ4"/>
<dbReference type="InterPro" id="IPR013783">
    <property type="entry name" value="Ig-like_fold"/>
</dbReference>
<feature type="chain" id="PRO_5030888290" evidence="2">
    <location>
        <begin position="24"/>
        <end position="1034"/>
    </location>
</feature>
<proteinExistence type="predicted"/>
<dbReference type="SUPFAM" id="SSF81296">
    <property type="entry name" value="E set domains"/>
    <property type="match status" value="5"/>
</dbReference>
<gene>
    <name evidence="4" type="ORF">H7C18_18100</name>
</gene>
<feature type="non-terminal residue" evidence="4">
    <location>
        <position position="1034"/>
    </location>
</feature>
<accession>A0A7X0SMQ4</accession>
<evidence type="ECO:0000256" key="1">
    <source>
        <dbReference type="ARBA" id="ARBA00022729"/>
    </source>
</evidence>
<keyword evidence="1 2" id="KW-0732">Signal</keyword>
<sequence length="1034" mass="105076">MKSKIMIYVGALVIVMSPSNVFAFSDPLSGSGRELSAVNVTAAGFSDDAQVDVWAKEAIEKVKQLNLMVGYENGDFRPLTNVTRQEAAKVLAGILNLSVAPVKTSSFSDVSVTGWSHPYIEAVKEAGILHGDPDGKFRPNDPITREELAIILVNAVNADIEGKRETLTVADKDVISEWAKDYVGASMDLGLLKGDGTKFNPKNTATREEFAVTIQNLLDYAAKPPVTDLPVINEVADDKVTIDGIEYQVPDNLKGLFNSANEPVLKNARIRMEAADSSINKVTYLEIVNNGQPEGKDNAEFSKDMVLEGNAASIEGDVKVSADYITVKNLVVDGKFEISPLLLHDFYGYHVKVSGDILINGGSPDTVVFEDGDLQHLSVNQSGVHVELRGKSSLSDMTLTADAHIEADPDVSIPQATIADGANHVQLDADVDLLTVSNKNSVDISGTSDIRSLKLNEGSSVSLNTEGTISNLQIVDPKTKLTLSDQTKVAVIHLPNGANVEDLISNYDQVKGQINQVVYDPLVSSGGGSTPIDTQAPIVQNVRSANVSTATADVYLTSNEIGTGYYVVLPESAQAPSVTQIRNGKDNTNSPALSSGSQSLDANAEAVFHLAGLTASTGYKVFVVAADRSGNLSSVESVDVHTIANISAPTIESISPTSGTVAGGTTVTLTGTDFTDATAVTFGGMPAASFQVDSATQITAVAPAGTAGAVDIVVTTPGGSATETGGFTYVAAPTITQLNPTSGSDAGGTSVTITGTGLGSATSVTFDGTPAASFQVDSATQITAVAPAGTAGAVDVVVTTPGGSAMAAEGFTYFASPTITSLSPTTGSNAGGTSVTITGTDFTGATAVTFGGTPAASFQVDSATQITAVAPAGSAGPVDVVVTTPGGSATAAGGFTYFASPTITQLSPTTGSNAGGTSVTITGTDFTGATAVTFGGTPADAFQVDSATQITAVAPAGSAGPVDVVVTTAGGSAMAAGGFTYFASPTITSLSPSSGSNAGGTSVTVTGTDFTGATAVTFGGTPADAFQVDSATQI</sequence>
<dbReference type="Proteomes" id="UP000564644">
    <property type="component" value="Unassembled WGS sequence"/>
</dbReference>